<accession>A0A382BKN6</accession>
<name>A0A382BKN6_9ZZZZ</name>
<sequence>MEGIVAWITATPVNTWVLDNEWVWPTLETLHFFGLCLLLGSLLIIDMRLIGWFKRIDISATNALLPLVFIGFFINLITGVLFFFGDPARYIINIAFQLKMLLVILSGLNALFYYWKIYPVIADWGALEQTPLIGKFSGSISLLFWFGVLIFGRMIPYMGTG</sequence>
<dbReference type="AlphaFoldDB" id="A0A382BKN6"/>
<feature type="transmembrane region" description="Helical" evidence="1">
    <location>
        <begin position="136"/>
        <end position="155"/>
    </location>
</feature>
<dbReference type="EMBL" id="UINC01030036">
    <property type="protein sequence ID" value="SVB13767.1"/>
    <property type="molecule type" value="Genomic_DNA"/>
</dbReference>
<feature type="transmembrane region" description="Helical" evidence="1">
    <location>
        <begin position="90"/>
        <end position="115"/>
    </location>
</feature>
<evidence type="ECO:0000256" key="1">
    <source>
        <dbReference type="SAM" id="Phobius"/>
    </source>
</evidence>
<keyword evidence="1" id="KW-0472">Membrane</keyword>
<feature type="transmembrane region" description="Helical" evidence="1">
    <location>
        <begin position="30"/>
        <end position="51"/>
    </location>
</feature>
<reference evidence="2" key="1">
    <citation type="submission" date="2018-05" db="EMBL/GenBank/DDBJ databases">
        <authorList>
            <person name="Lanie J.A."/>
            <person name="Ng W.-L."/>
            <person name="Kazmierczak K.M."/>
            <person name="Andrzejewski T.M."/>
            <person name="Davidsen T.M."/>
            <person name="Wayne K.J."/>
            <person name="Tettelin H."/>
            <person name="Glass J.I."/>
            <person name="Rusch D."/>
            <person name="Podicherti R."/>
            <person name="Tsui H.-C.T."/>
            <person name="Winkler M.E."/>
        </authorList>
    </citation>
    <scope>NUCLEOTIDE SEQUENCE</scope>
</reference>
<organism evidence="2">
    <name type="scientific">marine metagenome</name>
    <dbReference type="NCBI Taxonomy" id="408172"/>
    <lineage>
        <taxon>unclassified sequences</taxon>
        <taxon>metagenomes</taxon>
        <taxon>ecological metagenomes</taxon>
    </lineage>
</organism>
<gene>
    <name evidence="2" type="ORF">METZ01_LOCUS166621</name>
</gene>
<keyword evidence="1" id="KW-0812">Transmembrane</keyword>
<feature type="transmembrane region" description="Helical" evidence="1">
    <location>
        <begin position="63"/>
        <end position="84"/>
    </location>
</feature>
<keyword evidence="1" id="KW-1133">Transmembrane helix</keyword>
<proteinExistence type="predicted"/>
<protein>
    <submittedName>
        <fullName evidence="2">Uncharacterized protein</fullName>
    </submittedName>
</protein>
<evidence type="ECO:0000313" key="2">
    <source>
        <dbReference type="EMBL" id="SVB13767.1"/>
    </source>
</evidence>